<dbReference type="EMBL" id="BMRB01000009">
    <property type="protein sequence ID" value="GGS57418.1"/>
    <property type="molecule type" value="Genomic_DNA"/>
</dbReference>
<dbReference type="Proteomes" id="UP000660680">
    <property type="component" value="Unassembled WGS sequence"/>
</dbReference>
<dbReference type="InterPro" id="IPR000551">
    <property type="entry name" value="MerR-type_HTH_dom"/>
</dbReference>
<evidence type="ECO:0000313" key="3">
    <source>
        <dbReference type="EMBL" id="GGS57418.1"/>
    </source>
</evidence>
<dbReference type="RefSeq" id="WP_229787728.1">
    <property type="nucleotide sequence ID" value="NZ_BMRB01000009.1"/>
</dbReference>
<keyword evidence="4" id="KW-1185">Reference proteome</keyword>
<comment type="caution">
    <text evidence="3">The sequence shown here is derived from an EMBL/GenBank/DDBJ whole genome shotgun (WGS) entry which is preliminary data.</text>
</comment>
<dbReference type="InterPro" id="IPR009061">
    <property type="entry name" value="DNA-bd_dom_put_sf"/>
</dbReference>
<dbReference type="Pfam" id="PF13411">
    <property type="entry name" value="MerR_1"/>
    <property type="match status" value="1"/>
</dbReference>
<evidence type="ECO:0000313" key="4">
    <source>
        <dbReference type="Proteomes" id="UP000660680"/>
    </source>
</evidence>
<dbReference type="AlphaFoldDB" id="A0A918GTQ8"/>
<name>A0A918GTQ8_9PSEU</name>
<dbReference type="GO" id="GO:0003700">
    <property type="term" value="F:DNA-binding transcription factor activity"/>
    <property type="evidence" value="ECO:0007669"/>
    <property type="project" value="InterPro"/>
</dbReference>
<reference evidence="3" key="2">
    <citation type="submission" date="2020-09" db="EMBL/GenBank/DDBJ databases">
        <authorList>
            <person name="Sun Q."/>
            <person name="Ohkuma M."/>
        </authorList>
    </citation>
    <scope>NUCLEOTIDE SEQUENCE</scope>
    <source>
        <strain evidence="3">JCM 3276</strain>
    </source>
</reference>
<dbReference type="Pfam" id="PF00376">
    <property type="entry name" value="MerR"/>
    <property type="match status" value="1"/>
</dbReference>
<feature type="domain" description="HTH merR-type" evidence="2">
    <location>
        <begin position="119"/>
        <end position="185"/>
    </location>
</feature>
<dbReference type="PANTHER" id="PTHR30204">
    <property type="entry name" value="REDOX-CYCLING DRUG-SENSING TRANSCRIPTIONAL ACTIVATOR SOXR"/>
    <property type="match status" value="1"/>
</dbReference>
<sequence length="228" mass="24960">MPRLVELARIAGVTPQQVRNYLDQGFLPPAERAPNGYRVFTQAHADALVTTRALAAGHGWGAAREIMNAVHTGQTAVALALVDSGHAELARERAHIAAATAAFAEVAATPTPPTRPDVRIGDLARDIGVKTPVLRQWESRGLLVPSRDRTGYRVYDPAEQRIAHLIAVLRRGDYPFPIIEAVITTLRATGDPTRARTELARRDRDVHHQSLARLRGSAALLSYLDLRR</sequence>
<dbReference type="GO" id="GO:0003677">
    <property type="term" value="F:DNA binding"/>
    <property type="evidence" value="ECO:0007669"/>
    <property type="project" value="UniProtKB-KW"/>
</dbReference>
<dbReference type="Gene3D" id="1.10.1660.10">
    <property type="match status" value="2"/>
</dbReference>
<reference evidence="3" key="1">
    <citation type="journal article" date="2014" name="Int. J. Syst. Evol. Microbiol.">
        <title>Complete genome sequence of Corynebacterium casei LMG S-19264T (=DSM 44701T), isolated from a smear-ripened cheese.</title>
        <authorList>
            <consortium name="US DOE Joint Genome Institute (JGI-PGF)"/>
            <person name="Walter F."/>
            <person name="Albersmeier A."/>
            <person name="Kalinowski J."/>
            <person name="Ruckert C."/>
        </authorList>
    </citation>
    <scope>NUCLEOTIDE SEQUENCE</scope>
    <source>
        <strain evidence="3">JCM 3276</strain>
    </source>
</reference>
<protein>
    <submittedName>
        <fullName evidence="3">MerR family transcriptional regulator</fullName>
    </submittedName>
</protein>
<keyword evidence="1" id="KW-0238">DNA-binding</keyword>
<evidence type="ECO:0000256" key="1">
    <source>
        <dbReference type="ARBA" id="ARBA00023125"/>
    </source>
</evidence>
<dbReference type="PANTHER" id="PTHR30204:SF93">
    <property type="entry name" value="HTH MERR-TYPE DOMAIN-CONTAINING PROTEIN"/>
    <property type="match status" value="1"/>
</dbReference>
<gene>
    <name evidence="3" type="ORF">GCM10010171_60450</name>
</gene>
<dbReference type="SUPFAM" id="SSF46955">
    <property type="entry name" value="Putative DNA-binding domain"/>
    <property type="match status" value="2"/>
</dbReference>
<dbReference type="InterPro" id="IPR047057">
    <property type="entry name" value="MerR_fam"/>
</dbReference>
<dbReference type="SMART" id="SM00422">
    <property type="entry name" value="HTH_MERR"/>
    <property type="match status" value="2"/>
</dbReference>
<dbReference type="PROSITE" id="PS50937">
    <property type="entry name" value="HTH_MERR_2"/>
    <property type="match status" value="2"/>
</dbReference>
<evidence type="ECO:0000259" key="2">
    <source>
        <dbReference type="PROSITE" id="PS50937"/>
    </source>
</evidence>
<feature type="domain" description="HTH merR-type" evidence="2">
    <location>
        <begin position="1"/>
        <end position="48"/>
    </location>
</feature>
<accession>A0A918GTQ8</accession>
<organism evidence="3 4">
    <name type="scientific">Actinokineospora fastidiosa</name>
    <dbReference type="NCBI Taxonomy" id="1816"/>
    <lineage>
        <taxon>Bacteria</taxon>
        <taxon>Bacillati</taxon>
        <taxon>Actinomycetota</taxon>
        <taxon>Actinomycetes</taxon>
        <taxon>Pseudonocardiales</taxon>
        <taxon>Pseudonocardiaceae</taxon>
        <taxon>Actinokineospora</taxon>
    </lineage>
</organism>
<proteinExistence type="predicted"/>
<dbReference type="PROSITE" id="PS00552">
    <property type="entry name" value="HTH_MERR_1"/>
    <property type="match status" value="1"/>
</dbReference>